<feature type="transmembrane region" description="Helical" evidence="9">
    <location>
        <begin position="98"/>
        <end position="119"/>
    </location>
</feature>
<comment type="subcellular location">
    <subcellularLocation>
        <location evidence="1">Cell membrane</location>
        <topology evidence="1">Multi-pass membrane protein</topology>
    </subcellularLocation>
</comment>
<dbReference type="Gene3D" id="3.40.50.300">
    <property type="entry name" value="P-loop containing nucleotide triphosphate hydrolases"/>
    <property type="match status" value="1"/>
</dbReference>
<feature type="transmembrane region" description="Helical" evidence="9">
    <location>
        <begin position="284"/>
        <end position="309"/>
    </location>
</feature>
<keyword evidence="5" id="KW-0547">Nucleotide-binding</keyword>
<dbReference type="InterPro" id="IPR003593">
    <property type="entry name" value="AAA+_ATPase"/>
</dbReference>
<dbReference type="InterPro" id="IPR003439">
    <property type="entry name" value="ABC_transporter-like_ATP-bd"/>
</dbReference>
<dbReference type="Gene3D" id="1.20.1560.10">
    <property type="entry name" value="ABC transporter type 1, transmembrane domain"/>
    <property type="match status" value="1"/>
</dbReference>
<dbReference type="GO" id="GO:0005886">
    <property type="term" value="C:plasma membrane"/>
    <property type="evidence" value="ECO:0007669"/>
    <property type="project" value="UniProtKB-SubCell"/>
</dbReference>
<keyword evidence="8 9" id="KW-0472">Membrane</keyword>
<evidence type="ECO:0000256" key="5">
    <source>
        <dbReference type="ARBA" id="ARBA00022741"/>
    </source>
</evidence>
<accession>A0A0E2Z559</accession>
<feature type="transmembrane region" description="Helical" evidence="9">
    <location>
        <begin position="201"/>
        <end position="219"/>
    </location>
</feature>
<keyword evidence="4 9" id="KW-0812">Transmembrane</keyword>
<evidence type="ECO:0000313" key="12">
    <source>
        <dbReference type="EMBL" id="KFI20893.1"/>
    </source>
</evidence>
<evidence type="ECO:0000256" key="3">
    <source>
        <dbReference type="ARBA" id="ARBA00022475"/>
    </source>
</evidence>
<dbReference type="GO" id="GO:0005524">
    <property type="term" value="F:ATP binding"/>
    <property type="evidence" value="ECO:0007669"/>
    <property type="project" value="UniProtKB-KW"/>
</dbReference>
<feature type="transmembrane region" description="Helical" evidence="9">
    <location>
        <begin position="177"/>
        <end position="195"/>
    </location>
</feature>
<dbReference type="PROSITE" id="PS50893">
    <property type="entry name" value="ABC_TRANSPORTER_2"/>
    <property type="match status" value="1"/>
</dbReference>
<dbReference type="OrthoDB" id="9759820at2"/>
<evidence type="ECO:0000259" key="10">
    <source>
        <dbReference type="PROSITE" id="PS50893"/>
    </source>
</evidence>
<evidence type="ECO:0000259" key="11">
    <source>
        <dbReference type="PROSITE" id="PS50929"/>
    </source>
</evidence>
<evidence type="ECO:0000256" key="6">
    <source>
        <dbReference type="ARBA" id="ARBA00022840"/>
    </source>
</evidence>
<keyword evidence="6" id="KW-0067">ATP-binding</keyword>
<dbReference type="CDD" id="cd18565">
    <property type="entry name" value="ABC_6TM_exporter_like"/>
    <property type="match status" value="1"/>
</dbReference>
<dbReference type="SUPFAM" id="SSF90123">
    <property type="entry name" value="ABC transporter transmembrane region"/>
    <property type="match status" value="1"/>
</dbReference>
<evidence type="ECO:0000256" key="2">
    <source>
        <dbReference type="ARBA" id="ARBA00022448"/>
    </source>
</evidence>
<evidence type="ECO:0000256" key="8">
    <source>
        <dbReference type="ARBA" id="ARBA00023136"/>
    </source>
</evidence>
<evidence type="ECO:0000256" key="7">
    <source>
        <dbReference type="ARBA" id="ARBA00022989"/>
    </source>
</evidence>
<dbReference type="Proteomes" id="UP000028839">
    <property type="component" value="Unassembled WGS sequence"/>
</dbReference>
<dbReference type="SUPFAM" id="SSF52540">
    <property type="entry name" value="P-loop containing nucleoside triphosphate hydrolases"/>
    <property type="match status" value="1"/>
</dbReference>
<reference evidence="12 13" key="1">
    <citation type="submission" date="2014-07" db="EMBL/GenBank/DDBJ databases">
        <title>Comparative analysis of Nitrosococcus oceani genome inventories of strains from Pacific and Atlantic gyres.</title>
        <authorList>
            <person name="Lim C.K."/>
            <person name="Wang L."/>
            <person name="Sayavedra-Soto L.A."/>
            <person name="Klotz M.G."/>
        </authorList>
    </citation>
    <scope>NUCLEOTIDE SEQUENCE [LARGE SCALE GENOMIC DNA]</scope>
    <source>
        <strain evidence="12 13">C-27</strain>
    </source>
</reference>
<dbReference type="PROSITE" id="PS00211">
    <property type="entry name" value="ABC_TRANSPORTER_1"/>
    <property type="match status" value="1"/>
</dbReference>
<name>A0A0E2Z559_9GAMM</name>
<organism evidence="12 13">
    <name type="scientific">Nitrosococcus oceani C-27</name>
    <dbReference type="NCBI Taxonomy" id="314279"/>
    <lineage>
        <taxon>Bacteria</taxon>
        <taxon>Pseudomonadati</taxon>
        <taxon>Pseudomonadota</taxon>
        <taxon>Gammaproteobacteria</taxon>
        <taxon>Chromatiales</taxon>
        <taxon>Chromatiaceae</taxon>
        <taxon>Nitrosococcus</taxon>
    </lineage>
</organism>
<dbReference type="PANTHER" id="PTHR43394">
    <property type="entry name" value="ATP-DEPENDENT PERMEASE MDL1, MITOCHONDRIAL"/>
    <property type="match status" value="1"/>
</dbReference>
<dbReference type="PROSITE" id="PS50929">
    <property type="entry name" value="ABC_TM1F"/>
    <property type="match status" value="1"/>
</dbReference>
<gene>
    <name evidence="12" type="ORF">IB75_00520</name>
</gene>
<protein>
    <submittedName>
        <fullName evidence="12">ABC transporter</fullName>
    </submittedName>
</protein>
<dbReference type="Pfam" id="PF00664">
    <property type="entry name" value="ABC_membrane"/>
    <property type="match status" value="1"/>
</dbReference>
<dbReference type="SMART" id="SM00382">
    <property type="entry name" value="AAA"/>
    <property type="match status" value="1"/>
</dbReference>
<dbReference type="InterPro" id="IPR036640">
    <property type="entry name" value="ABC1_TM_sf"/>
</dbReference>
<dbReference type="GO" id="GO:0016887">
    <property type="term" value="F:ATP hydrolysis activity"/>
    <property type="evidence" value="ECO:0007669"/>
    <property type="project" value="InterPro"/>
</dbReference>
<dbReference type="AlphaFoldDB" id="A0A0E2Z559"/>
<keyword evidence="7 9" id="KW-1133">Transmembrane helix</keyword>
<dbReference type="InterPro" id="IPR017871">
    <property type="entry name" value="ABC_transporter-like_CS"/>
</dbReference>
<dbReference type="EMBL" id="JPGN01000005">
    <property type="protein sequence ID" value="KFI20893.1"/>
    <property type="molecule type" value="Genomic_DNA"/>
</dbReference>
<feature type="domain" description="ABC transporter" evidence="10">
    <location>
        <begin position="378"/>
        <end position="612"/>
    </location>
</feature>
<dbReference type="Pfam" id="PF00005">
    <property type="entry name" value="ABC_tran"/>
    <property type="match status" value="1"/>
</dbReference>
<keyword evidence="2" id="KW-0813">Transport</keyword>
<evidence type="ECO:0000256" key="1">
    <source>
        <dbReference type="ARBA" id="ARBA00004651"/>
    </source>
</evidence>
<dbReference type="InterPro" id="IPR039421">
    <property type="entry name" value="Type_1_exporter"/>
</dbReference>
<evidence type="ECO:0000256" key="9">
    <source>
        <dbReference type="SAM" id="Phobius"/>
    </source>
</evidence>
<evidence type="ECO:0000256" key="4">
    <source>
        <dbReference type="ARBA" id="ARBA00022692"/>
    </source>
</evidence>
<dbReference type="GO" id="GO:0015421">
    <property type="term" value="F:ABC-type oligopeptide transporter activity"/>
    <property type="evidence" value="ECO:0007669"/>
    <property type="project" value="TreeGrafter"/>
</dbReference>
<evidence type="ECO:0000313" key="13">
    <source>
        <dbReference type="Proteomes" id="UP000028839"/>
    </source>
</evidence>
<feature type="domain" description="ABC transmembrane type-1" evidence="11">
    <location>
        <begin position="51"/>
        <end position="344"/>
    </location>
</feature>
<keyword evidence="3" id="KW-1003">Cell membrane</keyword>
<sequence length="625" mass="68821">MSSGNFHGPYLRLQDFVAYSDRYILLTSTTHSVQALARLLRYAKGYRRRILAATACSIINKLFDIAPEILIGVAIDVVVNKEDSFVARLNFTTPEEQILVLAILTFFIWVGESLFEYLYKILWRNLAQRLQADLRQDTYEHVQQLDMSFFESKSSGHLVAIMNDDVNQLERFLDGGANALIQVGVAVIAVGAVFFILSPLIALLAFTPVPLIIWGAFFFQRKAGPLYNDVREKVGDLASRLGNNLSGIATIKSFTAEAREAERLKAVSETYVEANRRAIRVSSAFIPVIRMAILVGFLATFTIGGMMALQGSLNVGAYGVLVFLTQRLLWPLTGLAEVIDLFERAMASTRRILDLLEVTVEVQDVSNRSLATPVRGEVHFQGVSFRYASSGAGVENINLSVPGGSTLALVGATGSGKSTLIKLLLRFYDPHEGQVCIDGQPVREISLYSLRQAIGLVSQEVYLFEGSIRNNIAYGRPDADEESIIKAAITAEAWNFIHALPQGLDTPVGERGVRLSGGQRQRLSLARALIKNPPILVLDEATSAVDNETEAAIQRSLQRIGHDRTVIMIAHRLSTIVYADRIVVIHQGRVIEHGTHAELLEANGRYAAQWRVQTGLAKAEDTLLG</sequence>
<dbReference type="PANTHER" id="PTHR43394:SF1">
    <property type="entry name" value="ATP-BINDING CASSETTE SUB-FAMILY B MEMBER 10, MITOCHONDRIAL"/>
    <property type="match status" value="1"/>
</dbReference>
<dbReference type="InterPro" id="IPR027417">
    <property type="entry name" value="P-loop_NTPase"/>
</dbReference>
<dbReference type="FunFam" id="3.40.50.300:FF:000221">
    <property type="entry name" value="Multidrug ABC transporter ATP-binding protein"/>
    <property type="match status" value="1"/>
</dbReference>
<dbReference type="HOGENOM" id="CLU_000604_84_4_6"/>
<comment type="caution">
    <text evidence="12">The sequence shown here is derived from an EMBL/GenBank/DDBJ whole genome shotgun (WGS) entry which is preliminary data.</text>
</comment>
<dbReference type="InterPro" id="IPR011527">
    <property type="entry name" value="ABC1_TM_dom"/>
</dbReference>
<proteinExistence type="predicted"/>